<dbReference type="GO" id="GO:0005634">
    <property type="term" value="C:nucleus"/>
    <property type="evidence" value="ECO:0007669"/>
    <property type="project" value="TreeGrafter"/>
</dbReference>
<gene>
    <name evidence="3" type="primary">LOC112685325</name>
</gene>
<evidence type="ECO:0000313" key="2">
    <source>
        <dbReference type="Proteomes" id="UP000694846"/>
    </source>
</evidence>
<feature type="domain" description="Putative treble-clef zinc-finger" evidence="1">
    <location>
        <begin position="13"/>
        <end position="41"/>
    </location>
</feature>
<dbReference type="PANTHER" id="PTHR13518:SF1">
    <property type="entry name" value="C2ORF42 HOMOLOG"/>
    <property type="match status" value="1"/>
</dbReference>
<organism evidence="2 3">
    <name type="scientific">Sipha flava</name>
    <name type="common">yellow sugarcane aphid</name>
    <dbReference type="NCBI Taxonomy" id="143950"/>
    <lineage>
        <taxon>Eukaryota</taxon>
        <taxon>Metazoa</taxon>
        <taxon>Ecdysozoa</taxon>
        <taxon>Arthropoda</taxon>
        <taxon>Hexapoda</taxon>
        <taxon>Insecta</taxon>
        <taxon>Pterygota</taxon>
        <taxon>Neoptera</taxon>
        <taxon>Paraneoptera</taxon>
        <taxon>Hemiptera</taxon>
        <taxon>Sternorrhyncha</taxon>
        <taxon>Aphidomorpha</taxon>
        <taxon>Aphidoidea</taxon>
        <taxon>Aphididae</taxon>
        <taxon>Sipha</taxon>
    </lineage>
</organism>
<dbReference type="InterPro" id="IPR026049">
    <property type="entry name" value="C2orf42"/>
</dbReference>
<dbReference type="InterPro" id="IPR029269">
    <property type="entry name" value="Zf-tcix"/>
</dbReference>
<reference evidence="3" key="1">
    <citation type="submission" date="2025-08" db="UniProtKB">
        <authorList>
            <consortium name="RefSeq"/>
        </authorList>
    </citation>
    <scope>IDENTIFICATION</scope>
    <source>
        <tissue evidence="3">Whole body</tissue>
    </source>
</reference>
<sequence length="560" mass="63979">MAHTNKIKALLSDLGRSTKRGVKKCPSCGTYNGTRTVVCKNCDLLLKPNNKRVSPSEVCSLLTSSSSRIFSYIMSENIDFNERGFVHFPGAKNKEINKLDTGICLVHSCGRSFDSNVLKCHESVLNTSIQSEPCKHVRSCFDCNTIGVSLKIDQQVLESFRVPQTVKQEVWSNFIDKKKPYLQRVSENIFVVRCKITTQNPLGYLHCIIGKYNRCFCCTTTLVTVDQMDQIPDLNTYFCCHYIACLSAIASSRYMVQDFEKNLNPFVSISTLSATIVQLDNLQSDQVAITEESYEPVTFFGDQIITSETCVLDNIAPKHQRTVPKIISKKRNKTNQNNSRMKKKNCLEEPQVINPNPVLSFENWLSSVTERINQEMHYQFDGNPPTIVFHIHKSFFECLLERMCAASAKKRLPNSTVVFVKRDSMPLGTLTKYTWHITNIMLVKKIFETPLVPLKISRSFIRNQDNTYDAFEHEKCDGIPIDKSHQPIKPNDLKTYLKVGIVSLHQKERIPFIIEWIPDVLPITQIGELRLTFKYGHMPPKDNDSLKYNLKNIHNTKIIG</sequence>
<dbReference type="GeneID" id="112685325"/>
<proteinExistence type="predicted"/>
<protein>
    <submittedName>
        <fullName evidence="3">Uncharacterized protein C2orf42</fullName>
    </submittedName>
</protein>
<name>A0A8B8FR33_9HEMI</name>
<dbReference type="OrthoDB" id="6506929at2759"/>
<evidence type="ECO:0000259" key="1">
    <source>
        <dbReference type="Pfam" id="PF14952"/>
    </source>
</evidence>
<dbReference type="AlphaFoldDB" id="A0A8B8FR33"/>
<keyword evidence="2" id="KW-1185">Reference proteome</keyword>
<evidence type="ECO:0000313" key="3">
    <source>
        <dbReference type="RefSeq" id="XP_025412953.1"/>
    </source>
</evidence>
<dbReference type="RefSeq" id="XP_025412953.1">
    <property type="nucleotide sequence ID" value="XM_025557168.1"/>
</dbReference>
<dbReference type="PANTHER" id="PTHR13518">
    <property type="entry name" value="PUTATIVE TREBLE-CLEF ZINC-FINGER C2ORF42 FAMILY MEMBER"/>
    <property type="match status" value="1"/>
</dbReference>
<dbReference type="Proteomes" id="UP000694846">
    <property type="component" value="Unplaced"/>
</dbReference>
<dbReference type="Pfam" id="PF14952">
    <property type="entry name" value="zf-tcix"/>
    <property type="match status" value="1"/>
</dbReference>
<accession>A0A8B8FR33</accession>